<dbReference type="SUPFAM" id="SSF54593">
    <property type="entry name" value="Glyoxalase/Bleomycin resistance protein/Dihydroxybiphenyl dioxygenase"/>
    <property type="match status" value="1"/>
</dbReference>
<feature type="domain" description="VOC" evidence="2">
    <location>
        <begin position="41"/>
        <end position="191"/>
    </location>
</feature>
<dbReference type="RefSeq" id="WP_188070694.1">
    <property type="nucleotide sequence ID" value="NZ_BSPS01000007.1"/>
</dbReference>
<keyword evidence="3" id="KW-0456">Lyase</keyword>
<dbReference type="InterPro" id="IPR037523">
    <property type="entry name" value="VOC_core"/>
</dbReference>
<dbReference type="EMBL" id="JACIDT010000002">
    <property type="protein sequence ID" value="MBB3925149.1"/>
    <property type="molecule type" value="Genomic_DNA"/>
</dbReference>
<gene>
    <name evidence="3" type="ORF">GGR43_000850</name>
</gene>
<evidence type="ECO:0000313" key="3">
    <source>
        <dbReference type="EMBL" id="MBB3925149.1"/>
    </source>
</evidence>
<dbReference type="GO" id="GO:0016829">
    <property type="term" value="F:lyase activity"/>
    <property type="evidence" value="ECO:0007669"/>
    <property type="project" value="UniProtKB-KW"/>
</dbReference>
<dbReference type="Proteomes" id="UP000571950">
    <property type="component" value="Unassembled WGS sequence"/>
</dbReference>
<feature type="signal peptide" evidence="1">
    <location>
        <begin position="1"/>
        <end position="22"/>
    </location>
</feature>
<dbReference type="AlphaFoldDB" id="A0A7W6BNX6"/>
<evidence type="ECO:0000256" key="1">
    <source>
        <dbReference type="SAM" id="SignalP"/>
    </source>
</evidence>
<dbReference type="GO" id="GO:0051213">
    <property type="term" value="F:dioxygenase activity"/>
    <property type="evidence" value="ECO:0007669"/>
    <property type="project" value="UniProtKB-KW"/>
</dbReference>
<feature type="chain" id="PRO_5030860020" evidence="1">
    <location>
        <begin position="23"/>
        <end position="193"/>
    </location>
</feature>
<keyword evidence="1" id="KW-0732">Signal</keyword>
<keyword evidence="3" id="KW-0223">Dioxygenase</keyword>
<organism evidence="3 4">
    <name type="scientific">Sphingobium jiangsuense</name>
    <dbReference type="NCBI Taxonomy" id="870476"/>
    <lineage>
        <taxon>Bacteria</taxon>
        <taxon>Pseudomonadati</taxon>
        <taxon>Pseudomonadota</taxon>
        <taxon>Alphaproteobacteria</taxon>
        <taxon>Sphingomonadales</taxon>
        <taxon>Sphingomonadaceae</taxon>
        <taxon>Sphingobium</taxon>
    </lineage>
</organism>
<keyword evidence="3" id="KW-0560">Oxidoreductase</keyword>
<evidence type="ECO:0000259" key="2">
    <source>
        <dbReference type="PROSITE" id="PS51819"/>
    </source>
</evidence>
<reference evidence="3 4" key="1">
    <citation type="submission" date="2020-08" db="EMBL/GenBank/DDBJ databases">
        <title>Genomic Encyclopedia of Type Strains, Phase IV (KMG-IV): sequencing the most valuable type-strain genomes for metagenomic binning, comparative biology and taxonomic classification.</title>
        <authorList>
            <person name="Goeker M."/>
        </authorList>
    </citation>
    <scope>NUCLEOTIDE SEQUENCE [LARGE SCALE GENOMIC DNA]</scope>
    <source>
        <strain evidence="3 4">DSM 26189</strain>
    </source>
</reference>
<sequence length="193" mass="20586">MARVWPWAIALALVLAATPAAARTANTSPGVAAPAEPVPTDVRRVTLIVRDIEASLRLYRDVAGLKVNYDAIVETSGVALPAGEPGAKARLVLLNGNDAWMGWIGLMQWIDPPLADPGPYPRRMGIGGHVIVMNTDDVEGRCAAAAKLQGVTMTAPPRMQIYPGRNGAPPIRLKGCNFFDPDGTLIEMNQLLE</sequence>
<proteinExistence type="predicted"/>
<dbReference type="InterPro" id="IPR029068">
    <property type="entry name" value="Glyas_Bleomycin-R_OHBP_Dase"/>
</dbReference>
<protein>
    <submittedName>
        <fullName evidence="3">Catechol 2,3-dioxygenase-like lactoylglutathione lyase family enzyme</fullName>
    </submittedName>
</protein>
<accession>A0A7W6BNX6</accession>
<dbReference type="Gene3D" id="3.10.180.10">
    <property type="entry name" value="2,3-Dihydroxybiphenyl 1,2-Dioxygenase, domain 1"/>
    <property type="match status" value="1"/>
</dbReference>
<dbReference type="InterPro" id="IPR004360">
    <property type="entry name" value="Glyas_Fos-R_dOase_dom"/>
</dbReference>
<dbReference type="PROSITE" id="PS51819">
    <property type="entry name" value="VOC"/>
    <property type="match status" value="1"/>
</dbReference>
<dbReference type="Pfam" id="PF00903">
    <property type="entry name" value="Glyoxalase"/>
    <property type="match status" value="1"/>
</dbReference>
<comment type="caution">
    <text evidence="3">The sequence shown here is derived from an EMBL/GenBank/DDBJ whole genome shotgun (WGS) entry which is preliminary data.</text>
</comment>
<name>A0A7W6BNX6_9SPHN</name>
<keyword evidence="4" id="KW-1185">Reference proteome</keyword>
<evidence type="ECO:0000313" key="4">
    <source>
        <dbReference type="Proteomes" id="UP000571950"/>
    </source>
</evidence>